<accession>A0A5S6QWZ0</accession>
<protein>
    <submittedName>
        <fullName evidence="2">Uncharacterized protein</fullName>
    </submittedName>
</protein>
<name>A0A5S6QWZ0_TRIMR</name>
<dbReference type="Proteomes" id="UP000046395">
    <property type="component" value="Unassembled WGS sequence"/>
</dbReference>
<evidence type="ECO:0000313" key="2">
    <source>
        <dbReference type="WBParaSite" id="TMUE_3000011941.1"/>
    </source>
</evidence>
<dbReference type="AlphaFoldDB" id="A0A5S6QWZ0"/>
<sequence length="74" mass="8375">MVTDCGPADKKCTNLPINFCVHYRKIYKLSIIIHCGSLWRNGSWKSSVSALREGRIIINILTRLRLATGTVELE</sequence>
<reference evidence="2" key="1">
    <citation type="submission" date="2019-12" db="UniProtKB">
        <authorList>
            <consortium name="WormBaseParasite"/>
        </authorList>
    </citation>
    <scope>IDENTIFICATION</scope>
</reference>
<proteinExistence type="predicted"/>
<dbReference type="WBParaSite" id="TMUE_3000011941.1">
    <property type="protein sequence ID" value="TMUE_3000011941.1"/>
    <property type="gene ID" value="WBGene00301432"/>
</dbReference>
<keyword evidence="1" id="KW-1185">Reference proteome</keyword>
<evidence type="ECO:0000313" key="1">
    <source>
        <dbReference type="Proteomes" id="UP000046395"/>
    </source>
</evidence>
<organism evidence="1 2">
    <name type="scientific">Trichuris muris</name>
    <name type="common">Mouse whipworm</name>
    <dbReference type="NCBI Taxonomy" id="70415"/>
    <lineage>
        <taxon>Eukaryota</taxon>
        <taxon>Metazoa</taxon>
        <taxon>Ecdysozoa</taxon>
        <taxon>Nematoda</taxon>
        <taxon>Enoplea</taxon>
        <taxon>Dorylaimia</taxon>
        <taxon>Trichinellida</taxon>
        <taxon>Trichuridae</taxon>
        <taxon>Trichuris</taxon>
    </lineage>
</organism>